<dbReference type="RefSeq" id="XP_044655566.1">
    <property type="nucleotide sequence ID" value="XM_044799631.1"/>
</dbReference>
<feature type="region of interest" description="Disordered" evidence="1">
    <location>
        <begin position="1"/>
        <end position="68"/>
    </location>
</feature>
<gene>
    <name evidence="2" type="ORF">CKM354_000439500</name>
</gene>
<name>A0A9P3CBD5_9PEZI</name>
<evidence type="ECO:0000313" key="2">
    <source>
        <dbReference type="EMBL" id="GIZ41079.1"/>
    </source>
</evidence>
<accession>A0A9P3CBD5</accession>
<evidence type="ECO:0000256" key="1">
    <source>
        <dbReference type="SAM" id="MobiDB-lite"/>
    </source>
</evidence>
<dbReference type="EMBL" id="BOLY01000003">
    <property type="protein sequence ID" value="GIZ41079.1"/>
    <property type="molecule type" value="Genomic_DNA"/>
</dbReference>
<reference evidence="2 3" key="1">
    <citation type="submission" date="2021-01" db="EMBL/GenBank/DDBJ databases">
        <title>Cercospora kikuchii MAFF 305040 whole genome shotgun sequence.</title>
        <authorList>
            <person name="Kashiwa T."/>
            <person name="Suzuki T."/>
        </authorList>
    </citation>
    <scope>NUCLEOTIDE SEQUENCE [LARGE SCALE GENOMIC DNA]</scope>
    <source>
        <strain evidence="2 3">MAFF 305040</strain>
    </source>
</reference>
<organism evidence="2 3">
    <name type="scientific">Cercospora kikuchii</name>
    <dbReference type="NCBI Taxonomy" id="84275"/>
    <lineage>
        <taxon>Eukaryota</taxon>
        <taxon>Fungi</taxon>
        <taxon>Dikarya</taxon>
        <taxon>Ascomycota</taxon>
        <taxon>Pezizomycotina</taxon>
        <taxon>Dothideomycetes</taxon>
        <taxon>Dothideomycetidae</taxon>
        <taxon>Mycosphaerellales</taxon>
        <taxon>Mycosphaerellaceae</taxon>
        <taxon>Cercospora</taxon>
    </lineage>
</organism>
<dbReference type="GeneID" id="68289970"/>
<keyword evidence="3" id="KW-1185">Reference proteome</keyword>
<comment type="caution">
    <text evidence="2">The sequence shown here is derived from an EMBL/GenBank/DDBJ whole genome shotgun (WGS) entry which is preliminary data.</text>
</comment>
<proteinExistence type="predicted"/>
<evidence type="ECO:0000313" key="3">
    <source>
        <dbReference type="Proteomes" id="UP000825890"/>
    </source>
</evidence>
<protein>
    <submittedName>
        <fullName evidence="2">Uncharacterized protein</fullName>
    </submittedName>
</protein>
<dbReference type="AlphaFoldDB" id="A0A9P3CBD5"/>
<sequence length="102" mass="11120">MPERPSRRAQHSSGQTTGLGGAGPSKGTASPPRAAHRKSKPRQLVPDIPVTKEPAKRPSSTRHTEFRRFKRSDVLAEAQQEIEEDVIPAFGKIMGDLPAMPI</sequence>
<dbReference type="Proteomes" id="UP000825890">
    <property type="component" value="Unassembled WGS sequence"/>
</dbReference>